<dbReference type="Pfam" id="PF13377">
    <property type="entry name" value="Peripla_BP_3"/>
    <property type="match status" value="1"/>
</dbReference>
<proteinExistence type="predicted"/>
<keyword evidence="1" id="KW-0805">Transcription regulation</keyword>
<evidence type="ECO:0000256" key="2">
    <source>
        <dbReference type="ARBA" id="ARBA00023125"/>
    </source>
</evidence>
<dbReference type="PANTHER" id="PTHR30146:SF2">
    <property type="entry name" value="HTH-TYPE TRANSCRIPTIONAL REGULATOR GNTR"/>
    <property type="match status" value="1"/>
</dbReference>
<dbReference type="CDD" id="cd01575">
    <property type="entry name" value="PBP1_GntR"/>
    <property type="match status" value="1"/>
</dbReference>
<feature type="domain" description="HTH lacI-type" evidence="4">
    <location>
        <begin position="15"/>
        <end position="69"/>
    </location>
</feature>
<dbReference type="InterPro" id="IPR010982">
    <property type="entry name" value="Lambda_DNA-bd_dom_sf"/>
</dbReference>
<dbReference type="SMART" id="SM00354">
    <property type="entry name" value="HTH_LACI"/>
    <property type="match status" value="1"/>
</dbReference>
<protein>
    <submittedName>
        <fullName evidence="5">LacI family DNA-binding transcriptional regulator</fullName>
    </submittedName>
</protein>
<dbReference type="Gene3D" id="1.10.260.40">
    <property type="entry name" value="lambda repressor-like DNA-binding domains"/>
    <property type="match status" value="1"/>
</dbReference>
<dbReference type="EMBL" id="JBHSMZ010000001">
    <property type="protein sequence ID" value="MFC5546920.1"/>
    <property type="molecule type" value="Genomic_DNA"/>
</dbReference>
<name>A0ABW0RTF3_9BURK</name>
<dbReference type="InterPro" id="IPR028082">
    <property type="entry name" value="Peripla_BP_I"/>
</dbReference>
<dbReference type="PROSITE" id="PS50932">
    <property type="entry name" value="HTH_LACI_2"/>
    <property type="match status" value="1"/>
</dbReference>
<evidence type="ECO:0000259" key="4">
    <source>
        <dbReference type="PROSITE" id="PS50932"/>
    </source>
</evidence>
<dbReference type="PANTHER" id="PTHR30146">
    <property type="entry name" value="LACI-RELATED TRANSCRIPTIONAL REPRESSOR"/>
    <property type="match status" value="1"/>
</dbReference>
<dbReference type="SUPFAM" id="SSF53822">
    <property type="entry name" value="Periplasmic binding protein-like I"/>
    <property type="match status" value="1"/>
</dbReference>
<evidence type="ECO:0000256" key="3">
    <source>
        <dbReference type="ARBA" id="ARBA00023163"/>
    </source>
</evidence>
<keyword evidence="6" id="KW-1185">Reference proteome</keyword>
<gene>
    <name evidence="5" type="ORF">ACFPO9_00145</name>
</gene>
<dbReference type="PROSITE" id="PS00356">
    <property type="entry name" value="HTH_LACI_1"/>
    <property type="match status" value="1"/>
</dbReference>
<organism evidence="5 6">
    <name type="scientific">Massilia aerilata</name>
    <dbReference type="NCBI Taxonomy" id="453817"/>
    <lineage>
        <taxon>Bacteria</taxon>
        <taxon>Pseudomonadati</taxon>
        <taxon>Pseudomonadota</taxon>
        <taxon>Betaproteobacteria</taxon>
        <taxon>Burkholderiales</taxon>
        <taxon>Oxalobacteraceae</taxon>
        <taxon>Telluria group</taxon>
        <taxon>Massilia</taxon>
    </lineage>
</organism>
<sequence length="342" mass="36728">MSRSRAGKGRGTGRATLEEVARLAGVSTMTASRALSRPQLVSDATRAKVERAVLELGYVPNRAAQALASRQSHVIAVLVPSLSNAVFTAVLDGIQDAVEASHYQLLIGNTHYSDAEEEKLLRTYLQSDPDGILLPGLSHSPEVASMLETLRVPVVAMMDLAETPSMLSVGFSQLDAGMALTRHLLGKGYRRIAFVGAQLDERTLRRADGWRQAMTEAGLFDQRLEIMTPAPSTVALGAALMRRVLAELPDADAVFFCNDDLAHGAIFHCQRAGIPVPGRIAVAGFNDLPASSLMLPSLTTVDTPRYQVGYQAASLLLDLIAGKAPAARRIDLGFTLREREST</sequence>
<dbReference type="InterPro" id="IPR046335">
    <property type="entry name" value="LacI/GalR-like_sensor"/>
</dbReference>
<dbReference type="Gene3D" id="3.40.50.2300">
    <property type="match status" value="2"/>
</dbReference>
<dbReference type="Pfam" id="PF00356">
    <property type="entry name" value="LacI"/>
    <property type="match status" value="1"/>
</dbReference>
<evidence type="ECO:0000313" key="6">
    <source>
        <dbReference type="Proteomes" id="UP001596086"/>
    </source>
</evidence>
<dbReference type="CDD" id="cd01392">
    <property type="entry name" value="HTH_LacI"/>
    <property type="match status" value="1"/>
</dbReference>
<dbReference type="Proteomes" id="UP001596086">
    <property type="component" value="Unassembled WGS sequence"/>
</dbReference>
<evidence type="ECO:0000256" key="1">
    <source>
        <dbReference type="ARBA" id="ARBA00023015"/>
    </source>
</evidence>
<dbReference type="GO" id="GO:0003677">
    <property type="term" value="F:DNA binding"/>
    <property type="evidence" value="ECO:0007669"/>
    <property type="project" value="UniProtKB-KW"/>
</dbReference>
<evidence type="ECO:0000313" key="5">
    <source>
        <dbReference type="EMBL" id="MFC5546920.1"/>
    </source>
</evidence>
<reference evidence="6" key="1">
    <citation type="journal article" date="2019" name="Int. J. Syst. Evol. Microbiol.">
        <title>The Global Catalogue of Microorganisms (GCM) 10K type strain sequencing project: providing services to taxonomists for standard genome sequencing and annotation.</title>
        <authorList>
            <consortium name="The Broad Institute Genomics Platform"/>
            <consortium name="The Broad Institute Genome Sequencing Center for Infectious Disease"/>
            <person name="Wu L."/>
            <person name="Ma J."/>
        </authorList>
    </citation>
    <scope>NUCLEOTIDE SEQUENCE [LARGE SCALE GENOMIC DNA]</scope>
    <source>
        <strain evidence="6">CGMCC 4.5798</strain>
    </source>
</reference>
<keyword evidence="3" id="KW-0804">Transcription</keyword>
<accession>A0ABW0RTF3</accession>
<comment type="caution">
    <text evidence="5">The sequence shown here is derived from an EMBL/GenBank/DDBJ whole genome shotgun (WGS) entry which is preliminary data.</text>
</comment>
<dbReference type="InterPro" id="IPR000843">
    <property type="entry name" value="HTH_LacI"/>
</dbReference>
<keyword evidence="2 5" id="KW-0238">DNA-binding</keyword>
<dbReference type="RefSeq" id="WP_379765230.1">
    <property type="nucleotide sequence ID" value="NZ_JBHSMZ010000001.1"/>
</dbReference>
<dbReference type="SUPFAM" id="SSF47413">
    <property type="entry name" value="lambda repressor-like DNA-binding domains"/>
    <property type="match status" value="1"/>
</dbReference>